<dbReference type="EMBL" id="CP120992">
    <property type="protein sequence ID" value="WLQ45120.1"/>
    <property type="molecule type" value="Genomic_DNA"/>
</dbReference>
<sequence>MQDAQGDLTQEAARYLYLAEGRLVAQCMADAGFTYVVREPPEQALAGASAANYGRLSVTTARRHGYSSPSRVNDAVSQFVADDPNQAYLASLSQSRRQDYPVALFGHDDTRLTIDLPDGESITTNRDGCTSQARRLLYGPDLVTWLGNQFIASNLNVEVHRRVTSDPAYLTAVNEWRTCMKGRHQAFTTPEAARQAAARTRGADEAGSTPAAAEIAIAVADAECQRGSRLVNVAERLDRRYRTGVSAERSMEISAYRLARVEAVRRAPGLLQSR</sequence>
<reference evidence="1 2" key="1">
    <citation type="submission" date="2023-03" db="EMBL/GenBank/DDBJ databases">
        <title>Isolation and description of six Streptomyces strains from soil environments, able to metabolize different microbial glucans.</title>
        <authorList>
            <person name="Widen T."/>
            <person name="Larsbrink J."/>
        </authorList>
    </citation>
    <scope>NUCLEOTIDE SEQUENCE [LARGE SCALE GENOMIC DNA]</scope>
    <source>
        <strain evidence="1 2">Mut2</strain>
    </source>
</reference>
<name>A0ABY9IE47_9ACTN</name>
<dbReference type="RefSeq" id="WP_306092328.1">
    <property type="nucleotide sequence ID" value="NZ_CP120992.1"/>
</dbReference>
<accession>A0ABY9IE47</accession>
<proteinExistence type="predicted"/>
<evidence type="ECO:0000313" key="2">
    <source>
        <dbReference type="Proteomes" id="UP001229952"/>
    </source>
</evidence>
<protein>
    <submittedName>
        <fullName evidence="1">Uncharacterized protein</fullName>
    </submittedName>
</protein>
<evidence type="ECO:0000313" key="1">
    <source>
        <dbReference type="EMBL" id="WLQ45120.1"/>
    </source>
</evidence>
<organism evidence="1 2">
    <name type="scientific">Streptomyces laculatispora</name>
    <dbReference type="NCBI Taxonomy" id="887464"/>
    <lineage>
        <taxon>Bacteria</taxon>
        <taxon>Bacillati</taxon>
        <taxon>Actinomycetota</taxon>
        <taxon>Actinomycetes</taxon>
        <taxon>Kitasatosporales</taxon>
        <taxon>Streptomycetaceae</taxon>
        <taxon>Streptomyces</taxon>
    </lineage>
</organism>
<dbReference type="Proteomes" id="UP001229952">
    <property type="component" value="Chromosome"/>
</dbReference>
<gene>
    <name evidence="1" type="ORF">P8A22_37730</name>
</gene>
<keyword evidence="2" id="KW-1185">Reference proteome</keyword>